<dbReference type="GO" id="GO:0019148">
    <property type="term" value="F:D-cysteine desulfhydrase activity"/>
    <property type="evidence" value="ECO:0007669"/>
    <property type="project" value="TreeGrafter"/>
</dbReference>
<dbReference type="PIRSF" id="PIRSF006278">
    <property type="entry name" value="ACCD_DCysDesulf"/>
    <property type="match status" value="1"/>
</dbReference>
<evidence type="ECO:0000256" key="3">
    <source>
        <dbReference type="ARBA" id="ARBA00022898"/>
    </source>
</evidence>
<comment type="similarity">
    <text evidence="2">Belongs to the ACC deaminase/D-cysteine desulfhydrase family.</text>
</comment>
<organism evidence="5">
    <name type="scientific">hydrothermal vent metagenome</name>
    <dbReference type="NCBI Taxonomy" id="652676"/>
    <lineage>
        <taxon>unclassified sequences</taxon>
        <taxon>metagenomes</taxon>
        <taxon>ecological metagenomes</taxon>
    </lineage>
</organism>
<dbReference type="SUPFAM" id="SSF53686">
    <property type="entry name" value="Tryptophan synthase beta subunit-like PLP-dependent enzymes"/>
    <property type="match status" value="1"/>
</dbReference>
<dbReference type="PANTHER" id="PTHR43780">
    <property type="entry name" value="1-AMINOCYCLOPROPANE-1-CARBOXYLATE DEAMINASE-RELATED"/>
    <property type="match status" value="1"/>
</dbReference>
<dbReference type="PANTHER" id="PTHR43780:SF2">
    <property type="entry name" value="1-AMINOCYCLOPROPANE-1-CARBOXYLATE DEAMINASE-RELATED"/>
    <property type="match status" value="1"/>
</dbReference>
<evidence type="ECO:0000259" key="4">
    <source>
        <dbReference type="Pfam" id="PF00291"/>
    </source>
</evidence>
<dbReference type="AlphaFoldDB" id="A0A3B0X264"/>
<sequence length="304" mass="34138">MNEQTITPLTPLISPIFETHNITVYMKREELNHPYIQGNKWHKLKFNIQEALIQHKTTLLTFGGAYSNHIAATAVAAQEAGLTSIGIIRGEELSKKPEKWSHTLKEAAKNGMVFLFISRSEYRNKSTNNALKQLETRFPDAYIIPEGGSNSLAVKGFQPLMQQIEEQCPDWTHLFSAVGTGATLAGIVKYASVKSKHLNHPRIILGVPVLKQGDYLRPQIKEWIAEPHVNSWQLLTDYHCGGYAKTPDDLLQQKATFEQAFGIPLDPIYTAKMMYAFYDQLKQNKIKPGSKVILLHTGGLQGNL</sequence>
<name>A0A3B0X264_9ZZZZ</name>
<dbReference type="InterPro" id="IPR036052">
    <property type="entry name" value="TrpB-like_PALP_sf"/>
</dbReference>
<dbReference type="EMBL" id="UOFB01000412">
    <property type="protein sequence ID" value="VAW49924.1"/>
    <property type="molecule type" value="Genomic_DNA"/>
</dbReference>
<protein>
    <submittedName>
        <fullName evidence="5">Pyridoxal phosphate-dependent deaminase, putative</fullName>
    </submittedName>
</protein>
<keyword evidence="3" id="KW-0663">Pyridoxal phosphate</keyword>
<evidence type="ECO:0000313" key="5">
    <source>
        <dbReference type="EMBL" id="VAW49924.1"/>
    </source>
</evidence>
<accession>A0A3B0X264</accession>
<proteinExistence type="inferred from homology"/>
<dbReference type="Pfam" id="PF00291">
    <property type="entry name" value="PALP"/>
    <property type="match status" value="1"/>
</dbReference>
<dbReference type="Gene3D" id="3.40.50.1100">
    <property type="match status" value="2"/>
</dbReference>
<comment type="cofactor">
    <cofactor evidence="1">
        <name>pyridoxal 5'-phosphate</name>
        <dbReference type="ChEBI" id="CHEBI:597326"/>
    </cofactor>
</comment>
<dbReference type="InterPro" id="IPR001926">
    <property type="entry name" value="TrpB-like_PALP"/>
</dbReference>
<reference evidence="5" key="1">
    <citation type="submission" date="2018-06" db="EMBL/GenBank/DDBJ databases">
        <authorList>
            <person name="Zhirakovskaya E."/>
        </authorList>
    </citation>
    <scope>NUCLEOTIDE SEQUENCE</scope>
</reference>
<feature type="domain" description="Tryptophan synthase beta chain-like PALP" evidence="4">
    <location>
        <begin position="7"/>
        <end position="298"/>
    </location>
</feature>
<evidence type="ECO:0000256" key="2">
    <source>
        <dbReference type="ARBA" id="ARBA00008639"/>
    </source>
</evidence>
<evidence type="ECO:0000256" key="1">
    <source>
        <dbReference type="ARBA" id="ARBA00001933"/>
    </source>
</evidence>
<dbReference type="InterPro" id="IPR027278">
    <property type="entry name" value="ACCD_DCysDesulf"/>
</dbReference>
<gene>
    <name evidence="5" type="ORF">MNBD_GAMMA04-38</name>
</gene>